<sequence length="150" mass="16889">MGQLKDFQLRTVDHVFDRLYGGDGTGRFLVADEVGLGKTLVARGIVAKTIERLQTRQDRIDIIYICSNAAIARQNVARLNVKQDGTIATCRRLTLLPIRVNTLTGNHRVNFISFTPGTTFYLKSRMGTYLERGLIYQILKEVLPGYRTGL</sequence>
<accession>A0A382LZX8</accession>
<feature type="non-terminal residue" evidence="1">
    <location>
        <position position="150"/>
    </location>
</feature>
<name>A0A382LZX8_9ZZZZ</name>
<dbReference type="SUPFAM" id="SSF52540">
    <property type="entry name" value="P-loop containing nucleoside triphosphate hydrolases"/>
    <property type="match status" value="1"/>
</dbReference>
<proteinExistence type="predicted"/>
<gene>
    <name evidence="1" type="ORF">METZ01_LOCUS293831</name>
</gene>
<dbReference type="EMBL" id="UINC01089682">
    <property type="protein sequence ID" value="SVC40977.1"/>
    <property type="molecule type" value="Genomic_DNA"/>
</dbReference>
<evidence type="ECO:0000313" key="1">
    <source>
        <dbReference type="EMBL" id="SVC40977.1"/>
    </source>
</evidence>
<evidence type="ECO:0008006" key="2">
    <source>
        <dbReference type="Google" id="ProtNLM"/>
    </source>
</evidence>
<dbReference type="Gene3D" id="3.40.50.300">
    <property type="entry name" value="P-loop containing nucleotide triphosphate hydrolases"/>
    <property type="match status" value="1"/>
</dbReference>
<organism evidence="1">
    <name type="scientific">marine metagenome</name>
    <dbReference type="NCBI Taxonomy" id="408172"/>
    <lineage>
        <taxon>unclassified sequences</taxon>
        <taxon>metagenomes</taxon>
        <taxon>ecological metagenomes</taxon>
    </lineage>
</organism>
<dbReference type="InterPro" id="IPR027417">
    <property type="entry name" value="P-loop_NTPase"/>
</dbReference>
<dbReference type="AlphaFoldDB" id="A0A382LZX8"/>
<reference evidence="1" key="1">
    <citation type="submission" date="2018-05" db="EMBL/GenBank/DDBJ databases">
        <authorList>
            <person name="Lanie J.A."/>
            <person name="Ng W.-L."/>
            <person name="Kazmierczak K.M."/>
            <person name="Andrzejewski T.M."/>
            <person name="Davidsen T.M."/>
            <person name="Wayne K.J."/>
            <person name="Tettelin H."/>
            <person name="Glass J.I."/>
            <person name="Rusch D."/>
            <person name="Podicherti R."/>
            <person name="Tsui H.-C.T."/>
            <person name="Winkler M.E."/>
        </authorList>
    </citation>
    <scope>NUCLEOTIDE SEQUENCE</scope>
</reference>
<protein>
    <recommendedName>
        <fullName evidence="2">Helicase ATP-binding domain-containing protein</fullName>
    </recommendedName>
</protein>